<reference evidence="2 3" key="1">
    <citation type="submission" date="2020-12" db="EMBL/GenBank/DDBJ databases">
        <title>Sulforoseuscoccus oceanibium gen. nov., sp. nov., a representative of the phylum Verrucomicrobia with special cytoplasmic membrane, and proposal of Sulforoseuscoccusaceae fam. nov.</title>
        <authorList>
            <person name="Xi F."/>
        </authorList>
    </citation>
    <scope>NUCLEOTIDE SEQUENCE [LARGE SCALE GENOMIC DNA]</scope>
    <source>
        <strain evidence="2 3">T37</strain>
    </source>
</reference>
<keyword evidence="3" id="KW-1185">Reference proteome</keyword>
<evidence type="ECO:0000313" key="3">
    <source>
        <dbReference type="Proteomes" id="UP000475117"/>
    </source>
</evidence>
<name>A0A6B3L8G1_9BACT</name>
<evidence type="ECO:0000256" key="1">
    <source>
        <dbReference type="SAM" id="MobiDB-lite"/>
    </source>
</evidence>
<dbReference type="Proteomes" id="UP000475117">
    <property type="component" value="Chromosome"/>
</dbReference>
<feature type="compositionally biased region" description="Low complexity" evidence="1">
    <location>
        <begin position="46"/>
        <end position="55"/>
    </location>
</feature>
<dbReference type="EMBL" id="CP066776">
    <property type="protein sequence ID" value="QQL43725.1"/>
    <property type="molecule type" value="Genomic_DNA"/>
</dbReference>
<dbReference type="RefSeq" id="WP_164361618.1">
    <property type="nucleotide sequence ID" value="NZ_CP066776.1"/>
</dbReference>
<accession>A0A6B3L8G1</accession>
<evidence type="ECO:0000313" key="2">
    <source>
        <dbReference type="EMBL" id="QQL43725.1"/>
    </source>
</evidence>
<sequence>MKPNLPTILATVVIATTGVVWYLNTPEDPESEGAQLPEAPQERHAASAPAPATASPRHETGKLNALLDQTLTWQQRVELANQLLVPGQLAEQEIDALFACMSQQPAGNPENWFVVVNEIMEVMREQGIGSDRYTAELASVMVNPQVHPVVRDYAVQHLSMWVVPPTESSPGEADPAQVIAVLDTFGALIVDQSLSHTSIPGTTAMALADVTTRNAEIASPVWQRITPQLSDLLNGGAQATVVTKVSVVQAAAIAGVRELEPLTAQLAGDPSTQPSVRLSSVAALGVHGNPERKQLLETIAQSDPRLRFAAAAAINKLLAR</sequence>
<feature type="region of interest" description="Disordered" evidence="1">
    <location>
        <begin position="25"/>
        <end position="58"/>
    </location>
</feature>
<proteinExistence type="predicted"/>
<dbReference type="AlphaFoldDB" id="A0A6B3L8G1"/>
<dbReference type="Gene3D" id="1.25.10.10">
    <property type="entry name" value="Leucine-rich Repeat Variant"/>
    <property type="match status" value="1"/>
</dbReference>
<dbReference type="KEGG" id="soa:G3M56_007375"/>
<organism evidence="2 3">
    <name type="scientific">Sulfuriroseicoccus oceanibius</name>
    <dbReference type="NCBI Taxonomy" id="2707525"/>
    <lineage>
        <taxon>Bacteria</taxon>
        <taxon>Pseudomonadati</taxon>
        <taxon>Verrucomicrobiota</taxon>
        <taxon>Verrucomicrobiia</taxon>
        <taxon>Verrucomicrobiales</taxon>
        <taxon>Verrucomicrobiaceae</taxon>
        <taxon>Sulfuriroseicoccus</taxon>
    </lineage>
</organism>
<protein>
    <submittedName>
        <fullName evidence="2">HEAT repeat domain-containing protein</fullName>
    </submittedName>
</protein>
<dbReference type="InterPro" id="IPR011989">
    <property type="entry name" value="ARM-like"/>
</dbReference>
<gene>
    <name evidence="2" type="ORF">G3M56_007375</name>
</gene>